<feature type="chain" id="PRO_5042953291" description="Secreted protein" evidence="1">
    <location>
        <begin position="20"/>
        <end position="198"/>
    </location>
</feature>
<evidence type="ECO:0000313" key="2">
    <source>
        <dbReference type="EMBL" id="KAK4228060.1"/>
    </source>
</evidence>
<evidence type="ECO:0000256" key="1">
    <source>
        <dbReference type="SAM" id="SignalP"/>
    </source>
</evidence>
<feature type="signal peptide" evidence="1">
    <location>
        <begin position="1"/>
        <end position="19"/>
    </location>
</feature>
<organism evidence="2 3">
    <name type="scientific">Podospora fimiseda</name>
    <dbReference type="NCBI Taxonomy" id="252190"/>
    <lineage>
        <taxon>Eukaryota</taxon>
        <taxon>Fungi</taxon>
        <taxon>Dikarya</taxon>
        <taxon>Ascomycota</taxon>
        <taxon>Pezizomycotina</taxon>
        <taxon>Sordariomycetes</taxon>
        <taxon>Sordariomycetidae</taxon>
        <taxon>Sordariales</taxon>
        <taxon>Podosporaceae</taxon>
        <taxon>Podospora</taxon>
    </lineage>
</organism>
<reference evidence="2" key="1">
    <citation type="journal article" date="2023" name="Mol. Phylogenet. Evol.">
        <title>Genome-scale phylogeny and comparative genomics of the fungal order Sordariales.</title>
        <authorList>
            <person name="Hensen N."/>
            <person name="Bonometti L."/>
            <person name="Westerberg I."/>
            <person name="Brannstrom I.O."/>
            <person name="Guillou S."/>
            <person name="Cros-Aarteil S."/>
            <person name="Calhoun S."/>
            <person name="Haridas S."/>
            <person name="Kuo A."/>
            <person name="Mondo S."/>
            <person name="Pangilinan J."/>
            <person name="Riley R."/>
            <person name="LaButti K."/>
            <person name="Andreopoulos B."/>
            <person name="Lipzen A."/>
            <person name="Chen C."/>
            <person name="Yan M."/>
            <person name="Daum C."/>
            <person name="Ng V."/>
            <person name="Clum A."/>
            <person name="Steindorff A."/>
            <person name="Ohm R.A."/>
            <person name="Martin F."/>
            <person name="Silar P."/>
            <person name="Natvig D.O."/>
            <person name="Lalanne C."/>
            <person name="Gautier V."/>
            <person name="Ament-Velasquez S.L."/>
            <person name="Kruys A."/>
            <person name="Hutchinson M.I."/>
            <person name="Powell A.J."/>
            <person name="Barry K."/>
            <person name="Miller A.N."/>
            <person name="Grigoriev I.V."/>
            <person name="Debuchy R."/>
            <person name="Gladieux P."/>
            <person name="Hiltunen Thoren M."/>
            <person name="Johannesson H."/>
        </authorList>
    </citation>
    <scope>NUCLEOTIDE SEQUENCE</scope>
    <source>
        <strain evidence="2">CBS 990.96</strain>
    </source>
</reference>
<dbReference type="PANTHER" id="PTHR35605:SF1">
    <property type="entry name" value="ECP2 EFFECTOR PROTEIN DOMAIN-CONTAINING PROTEIN-RELATED"/>
    <property type="match status" value="1"/>
</dbReference>
<dbReference type="AlphaFoldDB" id="A0AAN7BRA1"/>
<keyword evidence="1" id="KW-0732">Signal</keyword>
<dbReference type="PANTHER" id="PTHR35605">
    <property type="entry name" value="ECP2 EFFECTOR PROTEIN DOMAIN-CONTAINING PROTEIN-RELATED"/>
    <property type="match status" value="1"/>
</dbReference>
<evidence type="ECO:0008006" key="4">
    <source>
        <dbReference type="Google" id="ProtNLM"/>
    </source>
</evidence>
<keyword evidence="3" id="KW-1185">Reference proteome</keyword>
<proteinExistence type="predicted"/>
<gene>
    <name evidence="2" type="ORF">QBC38DRAFT_525034</name>
</gene>
<dbReference type="Proteomes" id="UP001301958">
    <property type="component" value="Unassembled WGS sequence"/>
</dbReference>
<evidence type="ECO:0000313" key="3">
    <source>
        <dbReference type="Proteomes" id="UP001301958"/>
    </source>
</evidence>
<accession>A0AAN7BRA1</accession>
<dbReference type="EMBL" id="MU865323">
    <property type="protein sequence ID" value="KAK4228060.1"/>
    <property type="molecule type" value="Genomic_DNA"/>
</dbReference>
<protein>
    <recommendedName>
        <fullName evidence="4">Secreted protein</fullName>
    </recommendedName>
</protein>
<comment type="caution">
    <text evidence="2">The sequence shown here is derived from an EMBL/GenBank/DDBJ whole genome shotgun (WGS) entry which is preliminary data.</text>
</comment>
<sequence>MKTTTFVTAIAACLATASASSIPARCADNFGLPEGYTVTELSWELETTPGGPKVALNGTVEQVHAQLLEINPNYDVEFAAVEAGAEDVTAVDSRELQKRDWTERIIDGIAYLRSLGSRSATNGPGPNNCARVSCSWSSAIWYCNNNSFSKTMGFNHIANAAQVLVNECSYKNTNAVPRTWGERWHDDQWFAIVNQQDC</sequence>
<name>A0AAN7BRA1_9PEZI</name>
<reference evidence="2" key="2">
    <citation type="submission" date="2023-05" db="EMBL/GenBank/DDBJ databases">
        <authorList>
            <consortium name="Lawrence Berkeley National Laboratory"/>
            <person name="Steindorff A."/>
            <person name="Hensen N."/>
            <person name="Bonometti L."/>
            <person name="Westerberg I."/>
            <person name="Brannstrom I.O."/>
            <person name="Guillou S."/>
            <person name="Cros-Aarteil S."/>
            <person name="Calhoun S."/>
            <person name="Haridas S."/>
            <person name="Kuo A."/>
            <person name="Mondo S."/>
            <person name="Pangilinan J."/>
            <person name="Riley R."/>
            <person name="Labutti K."/>
            <person name="Andreopoulos B."/>
            <person name="Lipzen A."/>
            <person name="Chen C."/>
            <person name="Yanf M."/>
            <person name="Daum C."/>
            <person name="Ng V."/>
            <person name="Clum A."/>
            <person name="Ohm R."/>
            <person name="Martin F."/>
            <person name="Silar P."/>
            <person name="Natvig D."/>
            <person name="Lalanne C."/>
            <person name="Gautier V."/>
            <person name="Ament-Velasquez S.L."/>
            <person name="Kruys A."/>
            <person name="Hutchinson M.I."/>
            <person name="Powell A.J."/>
            <person name="Barry K."/>
            <person name="Miller A.N."/>
            <person name="Grigoriev I.V."/>
            <person name="Debuchy R."/>
            <person name="Gladieux P."/>
            <person name="Thoren M.H."/>
            <person name="Johannesson H."/>
        </authorList>
    </citation>
    <scope>NUCLEOTIDE SEQUENCE</scope>
    <source>
        <strain evidence="2">CBS 990.96</strain>
    </source>
</reference>